<feature type="non-terminal residue" evidence="1">
    <location>
        <position position="457"/>
    </location>
</feature>
<comment type="caution">
    <text evidence="1">The sequence shown here is derived from an EMBL/GenBank/DDBJ whole genome shotgun (WGS) entry which is preliminary data.</text>
</comment>
<dbReference type="EMBL" id="JANBUJ010003150">
    <property type="protein sequence ID" value="KAJ2761722.1"/>
    <property type="molecule type" value="Genomic_DNA"/>
</dbReference>
<gene>
    <name evidence="1" type="ORF">IWQ57_005974</name>
</gene>
<evidence type="ECO:0000313" key="2">
    <source>
        <dbReference type="Proteomes" id="UP001140234"/>
    </source>
</evidence>
<sequence>REHAAAGRVPRGNGPRAGAEPRAAQDDVPGGVYLRGRAVPVHREPHGADGVDAVPQRRAHGGGGAAAERRRHPGAARRQEPRVLRQPRGGRHAPAGGRAHVPARRRGGPDAAAVAVAGQAGAPAGGLGRPRAERRGLRRDRGHEDVHAADGVRGRHRAVCQAAGHQPGRGRGHRRADPGRSVAGQARAAVRGPAARLWPAAGIRHQDAPAAAPQPVAGDKCAGRVRHPAAAGAAAAGAERAAAAPGSAVPGGRRGPGGAAQPPAAAPLVGAAGRGGRRRAGGRRRVPGARAPGRSQGVHAGAGARACGHADGHDGAADERAPRLPRRAGGARARCVCVAAAAVRRHGGDLLAVLQRGGGVLCAAREAPHAAGADRRGNGVARGRGDQEQGDAGAARCHPPGARGQRRDGRKVRGGAQARGRADGPHVGQGGAQGARGAAAVPGAVARGAPAPDGAHA</sequence>
<proteinExistence type="predicted"/>
<dbReference type="Proteomes" id="UP001140234">
    <property type="component" value="Unassembled WGS sequence"/>
</dbReference>
<keyword evidence="2" id="KW-1185">Reference proteome</keyword>
<reference evidence="1" key="1">
    <citation type="submission" date="2022-07" db="EMBL/GenBank/DDBJ databases">
        <title>Phylogenomic reconstructions and comparative analyses of Kickxellomycotina fungi.</title>
        <authorList>
            <person name="Reynolds N.K."/>
            <person name="Stajich J.E."/>
            <person name="Barry K."/>
            <person name="Grigoriev I.V."/>
            <person name="Crous P."/>
            <person name="Smith M.E."/>
        </authorList>
    </citation>
    <scope>NUCLEOTIDE SEQUENCE</scope>
    <source>
        <strain evidence="1">CBS 109366</strain>
    </source>
</reference>
<organism evidence="1 2">
    <name type="scientific">Coemansia nantahalensis</name>
    <dbReference type="NCBI Taxonomy" id="2789366"/>
    <lineage>
        <taxon>Eukaryota</taxon>
        <taxon>Fungi</taxon>
        <taxon>Fungi incertae sedis</taxon>
        <taxon>Zoopagomycota</taxon>
        <taxon>Kickxellomycotina</taxon>
        <taxon>Kickxellomycetes</taxon>
        <taxon>Kickxellales</taxon>
        <taxon>Kickxellaceae</taxon>
        <taxon>Coemansia</taxon>
    </lineage>
</organism>
<name>A0ACC1JLE5_9FUNG</name>
<feature type="non-terminal residue" evidence="1">
    <location>
        <position position="1"/>
    </location>
</feature>
<accession>A0ACC1JLE5</accession>
<evidence type="ECO:0000313" key="1">
    <source>
        <dbReference type="EMBL" id="KAJ2761722.1"/>
    </source>
</evidence>
<protein>
    <submittedName>
        <fullName evidence="1">Uncharacterized protein</fullName>
    </submittedName>
</protein>